<dbReference type="PANTHER" id="PTHR15020:SF50">
    <property type="entry name" value="UPF0659 PROTEIN YMR090W"/>
    <property type="match status" value="1"/>
</dbReference>
<comment type="caution">
    <text evidence="2">The sequence shown here is derived from an EMBL/GenBank/DDBJ whole genome shotgun (WGS) entry which is preliminary data.</text>
</comment>
<keyword evidence="3" id="KW-1185">Reference proteome</keyword>
<dbReference type="Pfam" id="PF13460">
    <property type="entry name" value="NAD_binding_10"/>
    <property type="match status" value="1"/>
</dbReference>
<dbReference type="Gene3D" id="3.40.50.720">
    <property type="entry name" value="NAD(P)-binding Rossmann-like Domain"/>
    <property type="match status" value="1"/>
</dbReference>
<name>A0ABQ5JRK4_9LACO</name>
<dbReference type="InterPro" id="IPR036291">
    <property type="entry name" value="NAD(P)-bd_dom_sf"/>
</dbReference>
<dbReference type="EMBL" id="BQXO01000002">
    <property type="protein sequence ID" value="GKT05412.1"/>
    <property type="molecule type" value="Genomic_DNA"/>
</dbReference>
<dbReference type="PANTHER" id="PTHR15020">
    <property type="entry name" value="FLAVIN REDUCTASE-RELATED"/>
    <property type="match status" value="1"/>
</dbReference>
<feature type="domain" description="NAD(P)-binding" evidence="1">
    <location>
        <begin position="7"/>
        <end position="185"/>
    </location>
</feature>
<dbReference type="InterPro" id="IPR016040">
    <property type="entry name" value="NAD(P)-bd_dom"/>
</dbReference>
<reference evidence="2 3" key="1">
    <citation type="submission" date="2022-03" db="EMBL/GenBank/DDBJ databases">
        <title>Draft genome sequence of Furfurilactobacillus curtus JCM 31185.</title>
        <authorList>
            <person name="Suzuki S."/>
            <person name="Endo A."/>
            <person name="Kajikawa A."/>
        </authorList>
    </citation>
    <scope>NUCLEOTIDE SEQUENCE [LARGE SCALE GENOMIC DNA]</scope>
    <source>
        <strain evidence="2 3">JCM 31185</strain>
    </source>
</reference>
<evidence type="ECO:0000259" key="1">
    <source>
        <dbReference type="Pfam" id="PF13460"/>
    </source>
</evidence>
<dbReference type="Proteomes" id="UP001628078">
    <property type="component" value="Unassembled WGS sequence"/>
</dbReference>
<evidence type="ECO:0000313" key="3">
    <source>
        <dbReference type="Proteomes" id="UP001628078"/>
    </source>
</evidence>
<evidence type="ECO:0000313" key="2">
    <source>
        <dbReference type="EMBL" id="GKT05412.1"/>
    </source>
</evidence>
<dbReference type="SUPFAM" id="SSF51735">
    <property type="entry name" value="NAD(P)-binding Rossmann-fold domains"/>
    <property type="match status" value="1"/>
</dbReference>
<accession>A0ABQ5JRK4</accession>
<sequence length="214" mass="22906">MKIFIAGGTGRVASALIQNLVADGHEVIAGARHPENVVLRENELVTAVKLDLQADMNDIAEVIGQVDVVYFTAGSRGQDLLQTDAFGAVKTMQAAEKNGIKRYIMLSSLHALEPDKWHEGGLANIMDYNVAKFFADNYLVNQTTLDYTILQPATLTETTGTGKISIGKLSATTNPIADVAAVLATLPTYDQTIKRVIEMASGGESIDTALAQVK</sequence>
<proteinExistence type="predicted"/>
<gene>
    <name evidence="2" type="ORF">JCM31185_07010</name>
</gene>
<organism evidence="2 3">
    <name type="scientific">Furfurilactobacillus curtus</name>
    <dbReference type="NCBI Taxonomy" id="1746200"/>
    <lineage>
        <taxon>Bacteria</taxon>
        <taxon>Bacillati</taxon>
        <taxon>Bacillota</taxon>
        <taxon>Bacilli</taxon>
        <taxon>Lactobacillales</taxon>
        <taxon>Lactobacillaceae</taxon>
        <taxon>Furfurilactobacillus</taxon>
    </lineage>
</organism>
<protein>
    <submittedName>
        <fullName evidence="2">Oxidoreductase</fullName>
    </submittedName>
</protein>